<dbReference type="AlphaFoldDB" id="A0A165Z524"/>
<gene>
    <name evidence="2" type="ORF">EXIGLDRAFT_659109</name>
    <name evidence="1" type="ORF">EXIGLDRAFT_661080</name>
</gene>
<dbReference type="EMBL" id="KV426444">
    <property type="protein sequence ID" value="KZV80831.1"/>
    <property type="molecule type" value="Genomic_DNA"/>
</dbReference>
<evidence type="ECO:0000313" key="3">
    <source>
        <dbReference type="Proteomes" id="UP000077266"/>
    </source>
</evidence>
<name>A0A165Z524_EXIGL</name>
<dbReference type="EMBL" id="KV426623">
    <property type="protein sequence ID" value="KZV79419.1"/>
    <property type="molecule type" value="Genomic_DNA"/>
</dbReference>
<dbReference type="Proteomes" id="UP000077266">
    <property type="component" value="Unassembled WGS sequence"/>
</dbReference>
<organism evidence="1 3">
    <name type="scientific">Exidia glandulosa HHB12029</name>
    <dbReference type="NCBI Taxonomy" id="1314781"/>
    <lineage>
        <taxon>Eukaryota</taxon>
        <taxon>Fungi</taxon>
        <taxon>Dikarya</taxon>
        <taxon>Basidiomycota</taxon>
        <taxon>Agaricomycotina</taxon>
        <taxon>Agaricomycetes</taxon>
        <taxon>Auriculariales</taxon>
        <taxon>Exidiaceae</taxon>
        <taxon>Exidia</taxon>
    </lineage>
</organism>
<evidence type="ECO:0000313" key="2">
    <source>
        <dbReference type="EMBL" id="KZV80831.1"/>
    </source>
</evidence>
<evidence type="ECO:0000313" key="1">
    <source>
        <dbReference type="EMBL" id="KZV79419.1"/>
    </source>
</evidence>
<protein>
    <submittedName>
        <fullName evidence="1">Uncharacterized protein</fullName>
    </submittedName>
</protein>
<dbReference type="STRING" id="1314781.A0A165Z524"/>
<dbReference type="OrthoDB" id="2669721at2759"/>
<sequence length="747" mass="84087">MCTNSCIAYTGPYEALDKCTICQHPRRDAHGKPYKTFDTMPIGPQIQAMRRHPESAAAMNYLWKRVAEVNNLAAENGGEIPEYDDIPSGSAVLEAVDNNIITENDTVVMLSFDGAQLYRMKVSDCWIYIWIVVNLSPDRRYKQRYLIPGSFIPGPKKIKHADSFLYVGLHHISAVNNAGGLRVYDADAKACYLSRIIILFTLADGPGTIYLSGLVTHSGKYGCRLYCGMPGRRKPRDPHYWLAHLKPSGDYNVTGCMHDDLSPYRVRVADQEGYTAKLATVGRAKNQTNYEALRLETGICKPTIFDGLAPGTTLRAPLMTTEDLMHETMNIASALVDLFRGTFPCSSPDSVNTWPWAIFLNPAVWAVHGAHVASCTQFIPGIFGRCPRNPAEKINSGYKAWEWLLYVFSLGPGLFVGLLEPALFRLYCKLVKAFRILYQKRVMRSDVLAAHELLAQFVDGYERQFYQRRVERLHFVRPSIHNLSHLPMEVTRVGPLPGVAQWTLERFIGLAMDELKQHKHPYAHLSRRGLERAQLNAIEIMVPGLNLNTKTEGKLPRGHEVIDKGYVLLRACDTCQRGVTPAEAEAITAYLESQDIYEDWTPKVARWSRLLLPNGQIARSAWKECLKRPEQLRRARDVKLLLNNVTEYGEIRYYFQLSFGEPEVTKTLAMVALCTRPDDSLLEASEGVLWSVKHQGDAGLRVVEYDSIESVVAIVPHSPLSGDDFVDRFFIAEFPGLDVARYVGALD</sequence>
<feature type="non-terminal residue" evidence="1">
    <location>
        <position position="747"/>
    </location>
</feature>
<keyword evidence="3" id="KW-1185">Reference proteome</keyword>
<proteinExistence type="predicted"/>
<reference evidence="1 3" key="1">
    <citation type="journal article" date="2016" name="Mol. Biol. Evol.">
        <title>Comparative Genomics of Early-Diverging Mushroom-Forming Fungi Provides Insights into the Origins of Lignocellulose Decay Capabilities.</title>
        <authorList>
            <person name="Nagy L.G."/>
            <person name="Riley R."/>
            <person name="Tritt A."/>
            <person name="Adam C."/>
            <person name="Daum C."/>
            <person name="Floudas D."/>
            <person name="Sun H."/>
            <person name="Yadav J.S."/>
            <person name="Pangilinan J."/>
            <person name="Larsson K.H."/>
            <person name="Matsuura K."/>
            <person name="Barry K."/>
            <person name="Labutti K."/>
            <person name="Kuo R."/>
            <person name="Ohm R.A."/>
            <person name="Bhattacharya S.S."/>
            <person name="Shirouzu T."/>
            <person name="Yoshinaga Y."/>
            <person name="Martin F.M."/>
            <person name="Grigoriev I.V."/>
            <person name="Hibbett D.S."/>
        </authorList>
    </citation>
    <scope>NUCLEOTIDE SEQUENCE [LARGE SCALE GENOMIC DNA]</scope>
    <source>
        <strain evidence="1 3">HHB12029</strain>
    </source>
</reference>
<accession>A0A165Z524</accession>